<sequence>MEEDSMINYAGRVECMGAGISNISTREKQAADIFCDTNEDSFTCFSDSDNAMELCYELERNMVKEMRLWWDISTLQNYLKVGRIPRGLRIKKFPAFSDVSREFVDAWNSTLSTCSNSLMELIIDFHTKKHKLIQDGIKELQSDLLRRDASIEIAEKLDIIKQRVNKLETEVKLTKREKFLRDKKDYEFNRVYDWNVRRRDFTAYFKPPAGKKPYKGFKKHDKKVRFRDTDNQQSDSSASSSDFLHTDGDPSLEESGGRFQRKNQQTTPTPERKSKNQEPTPTSRSRGPNVESQRKRRQGIHGPTLTPELGSYDLNLCDTSICNVINLSNRSLSDIQLKVLNLGLNFVPERNMRIFDTILDINRFIRKITLRKHFHRTQNQSDTTLNNSDELSNDMNYSPVLSFLSTSSLTCPEVSDGGPSIDANDNDSYFDQIETTSEPPKILQSEAVDALLATFLTLGLQEETKEIKTLDKLCLAKLPLADLSHAGIEIKHRHTLINIR</sequence>
<evidence type="ECO:0000256" key="1">
    <source>
        <dbReference type="SAM" id="MobiDB-lite"/>
    </source>
</evidence>
<protein>
    <submittedName>
        <fullName evidence="2">Uncharacterized protein</fullName>
    </submittedName>
</protein>
<evidence type="ECO:0000313" key="2">
    <source>
        <dbReference type="EMBL" id="OCT60453.1"/>
    </source>
</evidence>
<reference evidence="3" key="1">
    <citation type="journal article" date="2016" name="Nature">
        <title>Genome evolution in the allotetraploid frog Xenopus laevis.</title>
        <authorList>
            <person name="Session A.M."/>
            <person name="Uno Y."/>
            <person name="Kwon T."/>
            <person name="Chapman J.A."/>
            <person name="Toyoda A."/>
            <person name="Takahashi S."/>
            <person name="Fukui A."/>
            <person name="Hikosaka A."/>
            <person name="Suzuki A."/>
            <person name="Kondo M."/>
            <person name="van Heeringen S.J."/>
            <person name="Quigley I."/>
            <person name="Heinz S."/>
            <person name="Ogino H."/>
            <person name="Ochi H."/>
            <person name="Hellsten U."/>
            <person name="Lyons J.B."/>
            <person name="Simakov O."/>
            <person name="Putnam N."/>
            <person name="Stites J."/>
            <person name="Kuroki Y."/>
            <person name="Tanaka T."/>
            <person name="Michiue T."/>
            <person name="Watanabe M."/>
            <person name="Bogdanovic O."/>
            <person name="Lister R."/>
            <person name="Georgiou G."/>
            <person name="Paranjpe S.S."/>
            <person name="van Kruijsbergen I."/>
            <person name="Shu S."/>
            <person name="Carlson J."/>
            <person name="Kinoshita T."/>
            <person name="Ohta Y."/>
            <person name="Mawaribuchi S."/>
            <person name="Jenkins J."/>
            <person name="Grimwood J."/>
            <person name="Schmutz J."/>
            <person name="Mitros T."/>
            <person name="Mozaffari S.V."/>
            <person name="Suzuki Y."/>
            <person name="Haramoto Y."/>
            <person name="Yamamoto T.S."/>
            <person name="Takagi C."/>
            <person name="Heald R."/>
            <person name="Miller K."/>
            <person name="Haudenschild C."/>
            <person name="Kitzman J."/>
            <person name="Nakayama T."/>
            <person name="Izutsu Y."/>
            <person name="Robert J."/>
            <person name="Fortriede J."/>
            <person name="Burns K."/>
            <person name="Lotay V."/>
            <person name="Karimi K."/>
            <person name="Yasuoka Y."/>
            <person name="Dichmann D.S."/>
            <person name="Flajnik M.F."/>
            <person name="Houston D.W."/>
            <person name="Shendure J."/>
            <person name="DuPasquier L."/>
            <person name="Vize P.D."/>
            <person name="Zorn A.M."/>
            <person name="Ito M."/>
            <person name="Marcotte E.M."/>
            <person name="Wallingford J.B."/>
            <person name="Ito Y."/>
            <person name="Asashima M."/>
            <person name="Ueno N."/>
            <person name="Matsuda Y."/>
            <person name="Veenstra G.J."/>
            <person name="Fujiyama A."/>
            <person name="Harland R.M."/>
            <person name="Taira M."/>
            <person name="Rokhsar D.S."/>
        </authorList>
    </citation>
    <scope>NUCLEOTIDE SEQUENCE [LARGE SCALE GENOMIC DNA]</scope>
    <source>
        <strain evidence="3">J</strain>
    </source>
</reference>
<feature type="compositionally biased region" description="Basic residues" evidence="1">
    <location>
        <begin position="212"/>
        <end position="225"/>
    </location>
</feature>
<feature type="compositionally biased region" description="Polar residues" evidence="1">
    <location>
        <begin position="277"/>
        <end position="286"/>
    </location>
</feature>
<accession>A0A974H0L4</accession>
<evidence type="ECO:0000313" key="3">
    <source>
        <dbReference type="Proteomes" id="UP000694892"/>
    </source>
</evidence>
<gene>
    <name evidence="2" type="ORF">XELAEV_18046478mg</name>
</gene>
<feature type="region of interest" description="Disordered" evidence="1">
    <location>
        <begin position="205"/>
        <end position="308"/>
    </location>
</feature>
<name>A0A974H0L4_XENLA</name>
<proteinExistence type="predicted"/>
<dbReference type="Proteomes" id="UP000694892">
    <property type="component" value="Chromosome 9_10S"/>
</dbReference>
<dbReference type="AlphaFoldDB" id="A0A974H0L4"/>
<dbReference type="EMBL" id="CM004483">
    <property type="protein sequence ID" value="OCT60453.1"/>
    <property type="molecule type" value="Genomic_DNA"/>
</dbReference>
<organism evidence="2 3">
    <name type="scientific">Xenopus laevis</name>
    <name type="common">African clawed frog</name>
    <dbReference type="NCBI Taxonomy" id="8355"/>
    <lineage>
        <taxon>Eukaryota</taxon>
        <taxon>Metazoa</taxon>
        <taxon>Chordata</taxon>
        <taxon>Craniata</taxon>
        <taxon>Vertebrata</taxon>
        <taxon>Euteleostomi</taxon>
        <taxon>Amphibia</taxon>
        <taxon>Batrachia</taxon>
        <taxon>Anura</taxon>
        <taxon>Pipoidea</taxon>
        <taxon>Pipidae</taxon>
        <taxon>Xenopodinae</taxon>
        <taxon>Xenopus</taxon>
        <taxon>Xenopus</taxon>
    </lineage>
</organism>